<name>A0AAE1A4P2_9GAST</name>
<dbReference type="EMBL" id="JAWDGP010002732">
    <property type="protein sequence ID" value="KAK3780416.1"/>
    <property type="molecule type" value="Genomic_DNA"/>
</dbReference>
<comment type="caution">
    <text evidence="2">The sequence shown here is derived from an EMBL/GenBank/DDBJ whole genome shotgun (WGS) entry which is preliminary data.</text>
</comment>
<sequence length="140" mass="15499">MDLLLFLLGPVTMVGNGTIPLAAKVMKELGLGQYRKTRCVERERQAGPNLRVGKLITALSSSIRNLVAFAFFEMPMPVSCEEMCRDSAASTTRTPQLHCSLFVESAVVGHRDTAIHTKPFDQIQTREHIHTHKAVEIPGQ</sequence>
<organism evidence="2 3">
    <name type="scientific">Elysia crispata</name>
    <name type="common">lettuce slug</name>
    <dbReference type="NCBI Taxonomy" id="231223"/>
    <lineage>
        <taxon>Eukaryota</taxon>
        <taxon>Metazoa</taxon>
        <taxon>Spiralia</taxon>
        <taxon>Lophotrochozoa</taxon>
        <taxon>Mollusca</taxon>
        <taxon>Gastropoda</taxon>
        <taxon>Heterobranchia</taxon>
        <taxon>Euthyneura</taxon>
        <taxon>Panpulmonata</taxon>
        <taxon>Sacoglossa</taxon>
        <taxon>Placobranchoidea</taxon>
        <taxon>Plakobranchidae</taxon>
        <taxon>Elysia</taxon>
    </lineage>
</organism>
<dbReference type="Proteomes" id="UP001283361">
    <property type="component" value="Unassembled WGS sequence"/>
</dbReference>
<feature type="signal peptide" evidence="1">
    <location>
        <begin position="1"/>
        <end position="17"/>
    </location>
</feature>
<dbReference type="AlphaFoldDB" id="A0AAE1A4P2"/>
<keyword evidence="1" id="KW-0732">Signal</keyword>
<evidence type="ECO:0000313" key="3">
    <source>
        <dbReference type="Proteomes" id="UP001283361"/>
    </source>
</evidence>
<feature type="chain" id="PRO_5042039858" evidence="1">
    <location>
        <begin position="18"/>
        <end position="140"/>
    </location>
</feature>
<gene>
    <name evidence="2" type="ORF">RRG08_062037</name>
</gene>
<proteinExistence type="predicted"/>
<keyword evidence="3" id="KW-1185">Reference proteome</keyword>
<evidence type="ECO:0000313" key="2">
    <source>
        <dbReference type="EMBL" id="KAK3780416.1"/>
    </source>
</evidence>
<protein>
    <submittedName>
        <fullName evidence="2">Uncharacterized protein</fullName>
    </submittedName>
</protein>
<evidence type="ECO:0000256" key="1">
    <source>
        <dbReference type="SAM" id="SignalP"/>
    </source>
</evidence>
<accession>A0AAE1A4P2</accession>
<reference evidence="2" key="1">
    <citation type="journal article" date="2023" name="G3 (Bethesda)">
        <title>A reference genome for the long-term kleptoplast-retaining sea slug Elysia crispata morphotype clarki.</title>
        <authorList>
            <person name="Eastman K.E."/>
            <person name="Pendleton A.L."/>
            <person name="Shaikh M.A."/>
            <person name="Suttiyut T."/>
            <person name="Ogas R."/>
            <person name="Tomko P."/>
            <person name="Gavelis G."/>
            <person name="Widhalm J.R."/>
            <person name="Wisecaver J.H."/>
        </authorList>
    </citation>
    <scope>NUCLEOTIDE SEQUENCE</scope>
    <source>
        <strain evidence="2">ECLA1</strain>
    </source>
</reference>